<keyword evidence="15" id="KW-0326">Glycosidase</keyword>
<dbReference type="SUPFAM" id="SSF47862">
    <property type="entry name" value="Saposin"/>
    <property type="match status" value="1"/>
</dbReference>
<feature type="domain" description="C2H2-type" evidence="20">
    <location>
        <begin position="65"/>
        <end position="92"/>
    </location>
</feature>
<evidence type="ECO:0000256" key="11">
    <source>
        <dbReference type="ARBA" id="ARBA00022833"/>
    </source>
</evidence>
<evidence type="ECO:0000259" key="19">
    <source>
        <dbReference type="PROSITE" id="PS50015"/>
    </source>
</evidence>
<keyword evidence="18" id="KW-0472">Membrane</keyword>
<evidence type="ECO:0000256" key="10">
    <source>
        <dbReference type="ARBA" id="ARBA00022801"/>
    </source>
</evidence>
<dbReference type="InterPro" id="IPR004843">
    <property type="entry name" value="Calcineurin-like_PHP"/>
</dbReference>
<evidence type="ECO:0000256" key="5">
    <source>
        <dbReference type="ARBA" id="ARBA00022525"/>
    </source>
</evidence>
<dbReference type="GO" id="GO:0008081">
    <property type="term" value="F:phosphoric diester hydrolase activity"/>
    <property type="evidence" value="ECO:0007669"/>
    <property type="project" value="TreeGrafter"/>
</dbReference>
<feature type="domain" description="C2H2-type" evidence="20">
    <location>
        <begin position="37"/>
        <end position="64"/>
    </location>
</feature>
<proteinExistence type="inferred from homology"/>
<keyword evidence="12" id="KW-1015">Disulfide bond</keyword>
<dbReference type="PANTHER" id="PTHR10340">
    <property type="entry name" value="SPHINGOMYELIN PHOSPHODIESTERASE"/>
    <property type="match status" value="1"/>
</dbReference>
<dbReference type="GO" id="GO:0005634">
    <property type="term" value="C:nucleus"/>
    <property type="evidence" value="ECO:0007669"/>
    <property type="project" value="UniProtKB-SubCell"/>
</dbReference>
<dbReference type="PROSITE" id="PS50015">
    <property type="entry name" value="SAP_B"/>
    <property type="match status" value="1"/>
</dbReference>
<comment type="catalytic activity">
    <reaction evidence="16">
        <text>a sphingomyelin + H2O = phosphocholine + an N-acylsphing-4-enine + H(+)</text>
        <dbReference type="Rhea" id="RHEA:19253"/>
        <dbReference type="ChEBI" id="CHEBI:15377"/>
        <dbReference type="ChEBI" id="CHEBI:15378"/>
        <dbReference type="ChEBI" id="CHEBI:17636"/>
        <dbReference type="ChEBI" id="CHEBI:52639"/>
        <dbReference type="ChEBI" id="CHEBI:295975"/>
        <dbReference type="EC" id="3.1.4.12"/>
    </reaction>
    <physiologicalReaction direction="left-to-right" evidence="16">
        <dbReference type="Rhea" id="RHEA:19254"/>
    </physiologicalReaction>
</comment>
<dbReference type="SMART" id="SM00741">
    <property type="entry name" value="SapB"/>
    <property type="match status" value="1"/>
</dbReference>
<keyword evidence="14" id="KW-0539">Nucleus</keyword>
<comment type="cofactor">
    <cofactor evidence="1">
        <name>Zn(2+)</name>
        <dbReference type="ChEBI" id="CHEBI:29105"/>
    </cofactor>
</comment>
<dbReference type="GO" id="GO:0010468">
    <property type="term" value="P:regulation of gene expression"/>
    <property type="evidence" value="ECO:0007669"/>
    <property type="project" value="UniProtKB-ARBA"/>
</dbReference>
<dbReference type="Gene3D" id="3.30.160.60">
    <property type="entry name" value="Classic Zinc Finger"/>
    <property type="match status" value="3"/>
</dbReference>
<evidence type="ECO:0000256" key="15">
    <source>
        <dbReference type="ARBA" id="ARBA00023295"/>
    </source>
</evidence>
<dbReference type="PANTHER" id="PTHR10340:SF34">
    <property type="entry name" value="SPHINGOMYELIN PHOSPHODIESTERASE"/>
    <property type="match status" value="1"/>
</dbReference>
<evidence type="ECO:0000256" key="7">
    <source>
        <dbReference type="ARBA" id="ARBA00022729"/>
    </source>
</evidence>
<evidence type="ECO:0000256" key="6">
    <source>
        <dbReference type="ARBA" id="ARBA00022723"/>
    </source>
</evidence>
<dbReference type="CDD" id="cd00842">
    <property type="entry name" value="MPP_ASMase"/>
    <property type="match status" value="1"/>
</dbReference>
<evidence type="ECO:0000256" key="17">
    <source>
        <dbReference type="PROSITE-ProRule" id="PRU00042"/>
    </source>
</evidence>
<evidence type="ECO:0000256" key="13">
    <source>
        <dbReference type="ARBA" id="ARBA00023180"/>
    </source>
</evidence>
<keyword evidence="5" id="KW-0964">Secreted</keyword>
<keyword evidence="18" id="KW-1133">Transmembrane helix</keyword>
<dbReference type="InterPro" id="IPR008139">
    <property type="entry name" value="SaposinB_dom"/>
</dbReference>
<evidence type="ECO:0000256" key="16">
    <source>
        <dbReference type="ARBA" id="ARBA00047268"/>
    </source>
</evidence>
<name>A0A7M5X4X9_9CNID</name>
<dbReference type="FunFam" id="3.30.160.60:FF:000624">
    <property type="entry name" value="zinc finger protein 697"/>
    <property type="match status" value="1"/>
</dbReference>
<evidence type="ECO:0000259" key="20">
    <source>
        <dbReference type="PROSITE" id="PS50157"/>
    </source>
</evidence>
<comment type="similarity">
    <text evidence="4">Belongs to the acid sphingomyelinase family.</text>
</comment>
<dbReference type="AlphaFoldDB" id="A0A7M5X4X9"/>
<evidence type="ECO:0000256" key="8">
    <source>
        <dbReference type="ARBA" id="ARBA00022737"/>
    </source>
</evidence>
<evidence type="ECO:0000313" key="21">
    <source>
        <dbReference type="EnsemblMetazoa" id="CLYHEMP017550.3"/>
    </source>
</evidence>
<keyword evidence="22" id="KW-1185">Reference proteome</keyword>
<evidence type="ECO:0000256" key="1">
    <source>
        <dbReference type="ARBA" id="ARBA00001947"/>
    </source>
</evidence>
<dbReference type="SUPFAM" id="SSF57667">
    <property type="entry name" value="beta-beta-alpha zinc fingers"/>
    <property type="match status" value="3"/>
</dbReference>
<dbReference type="InterPro" id="IPR013087">
    <property type="entry name" value="Znf_C2H2_type"/>
</dbReference>
<dbReference type="EnsemblMetazoa" id="CLYHEMT017550.3">
    <property type="protein sequence ID" value="CLYHEMP017550.3"/>
    <property type="gene ID" value="CLYHEMG017550"/>
</dbReference>
<organism evidence="21 22">
    <name type="scientific">Clytia hemisphaerica</name>
    <dbReference type="NCBI Taxonomy" id="252671"/>
    <lineage>
        <taxon>Eukaryota</taxon>
        <taxon>Metazoa</taxon>
        <taxon>Cnidaria</taxon>
        <taxon>Hydrozoa</taxon>
        <taxon>Hydroidolina</taxon>
        <taxon>Leptothecata</taxon>
        <taxon>Obeliida</taxon>
        <taxon>Clytiidae</taxon>
        <taxon>Clytia</taxon>
    </lineage>
</organism>
<keyword evidence="7" id="KW-0732">Signal</keyword>
<dbReference type="PROSITE" id="PS00028">
    <property type="entry name" value="ZINC_FINGER_C2H2_1"/>
    <property type="match status" value="4"/>
</dbReference>
<dbReference type="Pfam" id="PF00149">
    <property type="entry name" value="Metallophos"/>
    <property type="match status" value="1"/>
</dbReference>
<feature type="transmembrane region" description="Helical" evidence="18">
    <location>
        <begin position="209"/>
        <end position="228"/>
    </location>
</feature>
<dbReference type="InterPro" id="IPR045473">
    <property type="entry name" value="ASM_C"/>
</dbReference>
<feature type="domain" description="Saposin B-type" evidence="19">
    <location>
        <begin position="248"/>
        <end position="332"/>
    </location>
</feature>
<sequence length="789" mass="91146">DPKNTTPPTTTATTKKIPRNSRLGVPQNQYHDYRRRFICYWCDRRFPHFSALKAHISAHLESARKLCTICNKTFSKKSSLEEHIRTHTGERPYKCNQCGKTFVTSGKLTSHLKIHAGIYAHHCQLCGKKFREHYNLKMHMKMHERRAQEEKEPKKTKMWNCKECEAGFTRKEDLNSHKKEDHKTPHQLMLEERKLKRKAEEKEKAEMKILLALFIFVNLISLSLQIPIKKDHNLHTFKSIFQNLGAHSSTGCTICKGLVEILHGVGSTGLGEGELIDIATKICLKAKIEDNNVCNSVTREFADELWYVLMDAALQPEKVCGWIFGDSCLHYVDYFPSWNITIPPRTRPATNSWKTQKSNVNPKKILHFSDTHIDFDYLQGSNAVCNEPLCCRPVNGKAGPNDTAAPKWGFPGNCDANPLLVNNLFNHIALAHEDAEYIYWTGDVPAHNVWNQSREDQIFTIKQATKLLVQYFPHKKVFPALGNHEGAPVNSFPPPYITGQQSLSWLLDTLAEDWTTWLPKDTEETIRRGGFYTVLVEEGFRVISLNMNYGNEGNWWLWINSKDPAGQLQWLADTLYKAEQNNEKVHILGHIPPSGTLLWFRFNYYRIVDRFHDTIAAQFFGHTHHDEFSLFYHSDDTEVPNNIAYIGPSVTTYNNMNPGYRTYDVDGSTTNATWNVINHDTFYAEIQKTDDTHPPEWLHEYNAKEAYGMKDLSPGQWHSLIQRMYNDPELFQIMFKAYRKQYKYDTCDTLKCRRSFLCGMMDGPFKSCDLSAEEYAIFERIRAQASTNC</sequence>
<feature type="domain" description="C2H2-type" evidence="20">
    <location>
        <begin position="93"/>
        <end position="120"/>
    </location>
</feature>
<keyword evidence="8" id="KW-0677">Repeat</keyword>
<dbReference type="PROSITE" id="PS50157">
    <property type="entry name" value="ZINC_FINGER_C2H2_2"/>
    <property type="match status" value="5"/>
</dbReference>
<evidence type="ECO:0000256" key="9">
    <source>
        <dbReference type="ARBA" id="ARBA00022771"/>
    </source>
</evidence>
<dbReference type="GO" id="GO:0008270">
    <property type="term" value="F:zinc ion binding"/>
    <property type="evidence" value="ECO:0007669"/>
    <property type="project" value="UniProtKB-KW"/>
</dbReference>
<evidence type="ECO:0000256" key="3">
    <source>
        <dbReference type="ARBA" id="ARBA00004613"/>
    </source>
</evidence>
<evidence type="ECO:0000256" key="18">
    <source>
        <dbReference type="SAM" id="Phobius"/>
    </source>
</evidence>
<dbReference type="Pfam" id="PF13912">
    <property type="entry name" value="zf-C2H2_6"/>
    <property type="match status" value="1"/>
</dbReference>
<feature type="domain" description="C2H2-type" evidence="20">
    <location>
        <begin position="159"/>
        <end position="187"/>
    </location>
</feature>
<evidence type="ECO:0000256" key="14">
    <source>
        <dbReference type="ARBA" id="ARBA00023242"/>
    </source>
</evidence>
<dbReference type="InterPro" id="IPR029052">
    <property type="entry name" value="Metallo-depent_PP-like"/>
</dbReference>
<comment type="subcellular location">
    <subcellularLocation>
        <location evidence="2">Nucleus</location>
    </subcellularLocation>
    <subcellularLocation>
        <location evidence="3">Secreted</location>
    </subcellularLocation>
</comment>
<evidence type="ECO:0000313" key="22">
    <source>
        <dbReference type="Proteomes" id="UP000594262"/>
    </source>
</evidence>
<evidence type="ECO:0008006" key="23">
    <source>
        <dbReference type="Google" id="ProtNLM"/>
    </source>
</evidence>
<dbReference type="GO" id="GO:0005615">
    <property type="term" value="C:extracellular space"/>
    <property type="evidence" value="ECO:0007669"/>
    <property type="project" value="TreeGrafter"/>
</dbReference>
<protein>
    <recommendedName>
        <fullName evidence="23">Sphingomyelin phosphodiesterase</fullName>
    </recommendedName>
</protein>
<dbReference type="Gene3D" id="3.60.21.10">
    <property type="match status" value="1"/>
</dbReference>
<accession>A0A7M5X4X9</accession>
<dbReference type="InterPro" id="IPR011001">
    <property type="entry name" value="Saposin-like"/>
</dbReference>
<keyword evidence="18" id="KW-0812">Transmembrane</keyword>
<evidence type="ECO:0000256" key="4">
    <source>
        <dbReference type="ARBA" id="ARBA00008234"/>
    </source>
</evidence>
<dbReference type="Pfam" id="PF00096">
    <property type="entry name" value="zf-C2H2"/>
    <property type="match status" value="3"/>
</dbReference>
<keyword evidence="6" id="KW-0479">Metal-binding</keyword>
<keyword evidence="9 17" id="KW-0863">Zinc-finger</keyword>
<dbReference type="Proteomes" id="UP000594262">
    <property type="component" value="Unplaced"/>
</dbReference>
<dbReference type="FunFam" id="3.30.160.60:FF:000744">
    <property type="entry name" value="zinc finger E-box-binding homeobox 1"/>
    <property type="match status" value="1"/>
</dbReference>
<dbReference type="InterPro" id="IPR041805">
    <property type="entry name" value="ASMase/PPN1_MPP"/>
</dbReference>
<keyword evidence="10" id="KW-0378">Hydrolase</keyword>
<keyword evidence="11" id="KW-0862">Zinc</keyword>
<evidence type="ECO:0000256" key="12">
    <source>
        <dbReference type="ARBA" id="ARBA00023157"/>
    </source>
</evidence>
<keyword evidence="13" id="KW-0325">Glycoprotein</keyword>
<feature type="domain" description="C2H2-type" evidence="20">
    <location>
        <begin position="121"/>
        <end position="148"/>
    </location>
</feature>
<reference evidence="21" key="1">
    <citation type="submission" date="2021-01" db="UniProtKB">
        <authorList>
            <consortium name="EnsemblMetazoa"/>
        </authorList>
    </citation>
    <scope>IDENTIFICATION</scope>
</reference>
<dbReference type="InterPro" id="IPR036236">
    <property type="entry name" value="Znf_C2H2_sf"/>
</dbReference>
<dbReference type="SUPFAM" id="SSF56300">
    <property type="entry name" value="Metallo-dependent phosphatases"/>
    <property type="match status" value="1"/>
</dbReference>
<dbReference type="SMART" id="SM00355">
    <property type="entry name" value="ZnF_C2H2"/>
    <property type="match status" value="5"/>
</dbReference>
<dbReference type="OrthoDB" id="282973at2759"/>
<evidence type="ECO:0000256" key="2">
    <source>
        <dbReference type="ARBA" id="ARBA00004123"/>
    </source>
</evidence>
<dbReference type="Pfam" id="PF19272">
    <property type="entry name" value="ASMase_C"/>
    <property type="match status" value="1"/>
</dbReference>